<keyword evidence="10" id="KW-1185">Reference proteome</keyword>
<dbReference type="InterPro" id="IPR016164">
    <property type="entry name" value="FAD-linked_Oxase-like_C"/>
</dbReference>
<dbReference type="EMBL" id="SLZU01000003">
    <property type="protein sequence ID" value="TCS65768.1"/>
    <property type="molecule type" value="Genomic_DNA"/>
</dbReference>
<keyword evidence="6" id="KW-0560">Oxidoreductase</keyword>
<dbReference type="Proteomes" id="UP000295696">
    <property type="component" value="Unassembled WGS sequence"/>
</dbReference>
<organism evidence="9 10">
    <name type="scientific">Primorskyibacter sedentarius</name>
    <dbReference type="NCBI Taxonomy" id="745311"/>
    <lineage>
        <taxon>Bacteria</taxon>
        <taxon>Pseudomonadati</taxon>
        <taxon>Pseudomonadota</taxon>
        <taxon>Alphaproteobacteria</taxon>
        <taxon>Rhodobacterales</taxon>
        <taxon>Roseobacteraceae</taxon>
        <taxon>Primorskyibacter</taxon>
    </lineage>
</organism>
<evidence type="ECO:0000256" key="5">
    <source>
        <dbReference type="ARBA" id="ARBA00022946"/>
    </source>
</evidence>
<dbReference type="Gene3D" id="3.30.70.2740">
    <property type="match status" value="1"/>
</dbReference>
<dbReference type="Gene3D" id="1.10.45.10">
    <property type="entry name" value="Vanillyl-alcohol Oxidase, Chain A, domain 4"/>
    <property type="match status" value="1"/>
</dbReference>
<comment type="cofactor">
    <cofactor evidence="1">
        <name>FAD</name>
        <dbReference type="ChEBI" id="CHEBI:57692"/>
    </cofactor>
</comment>
<dbReference type="GO" id="GO:0008720">
    <property type="term" value="F:D-lactate dehydrogenase (NAD+) activity"/>
    <property type="evidence" value="ECO:0007669"/>
    <property type="project" value="TreeGrafter"/>
</dbReference>
<evidence type="ECO:0000256" key="7">
    <source>
        <dbReference type="ARBA" id="ARBA00038897"/>
    </source>
</evidence>
<reference evidence="9 10" key="1">
    <citation type="submission" date="2019-03" db="EMBL/GenBank/DDBJ databases">
        <title>Genomic Encyclopedia of Type Strains, Phase IV (KMG-IV): sequencing the most valuable type-strain genomes for metagenomic binning, comparative biology and taxonomic classification.</title>
        <authorList>
            <person name="Goeker M."/>
        </authorList>
    </citation>
    <scope>NUCLEOTIDE SEQUENCE [LARGE SCALE GENOMIC DNA]</scope>
    <source>
        <strain evidence="9 10">DSM 104836</strain>
    </source>
</reference>
<name>A0A4R3JHW1_9RHOB</name>
<dbReference type="GO" id="GO:0071949">
    <property type="term" value="F:FAD binding"/>
    <property type="evidence" value="ECO:0007669"/>
    <property type="project" value="InterPro"/>
</dbReference>
<protein>
    <recommendedName>
        <fullName evidence="7">D-lactate dehydrogenase (cytochrome)</fullName>
        <ecNumber evidence="7">1.1.2.4</ecNumber>
    </recommendedName>
</protein>
<dbReference type="RefSeq" id="WP_132243313.1">
    <property type="nucleotide sequence ID" value="NZ_SLZU01000003.1"/>
</dbReference>
<feature type="domain" description="FAD-binding PCMH-type" evidence="8">
    <location>
        <begin position="35"/>
        <end position="213"/>
    </location>
</feature>
<dbReference type="SUPFAM" id="SSF56176">
    <property type="entry name" value="FAD-binding/transporter-associated domain-like"/>
    <property type="match status" value="1"/>
</dbReference>
<dbReference type="InterPro" id="IPR016171">
    <property type="entry name" value="Vanillyl_alc_oxidase_C-sub2"/>
</dbReference>
<dbReference type="Pfam" id="PF01565">
    <property type="entry name" value="FAD_binding_4"/>
    <property type="match status" value="1"/>
</dbReference>
<dbReference type="FunFam" id="3.30.70.2740:FF:000001">
    <property type="entry name" value="D-lactate dehydrogenase mitochondrial"/>
    <property type="match status" value="1"/>
</dbReference>
<evidence type="ECO:0000313" key="9">
    <source>
        <dbReference type="EMBL" id="TCS65768.1"/>
    </source>
</evidence>
<keyword evidence="4" id="KW-0274">FAD</keyword>
<dbReference type="PROSITE" id="PS51387">
    <property type="entry name" value="FAD_PCMH"/>
    <property type="match status" value="1"/>
</dbReference>
<evidence type="ECO:0000313" key="10">
    <source>
        <dbReference type="Proteomes" id="UP000295696"/>
    </source>
</evidence>
<evidence type="ECO:0000256" key="1">
    <source>
        <dbReference type="ARBA" id="ARBA00001974"/>
    </source>
</evidence>
<dbReference type="SUPFAM" id="SSF55103">
    <property type="entry name" value="FAD-linked oxidases, C-terminal domain"/>
    <property type="match status" value="1"/>
</dbReference>
<dbReference type="FunFam" id="1.10.45.10:FF:000001">
    <property type="entry name" value="D-lactate dehydrogenase mitochondrial"/>
    <property type="match status" value="1"/>
</dbReference>
<gene>
    <name evidence="9" type="ORF">EDD52_103185</name>
</gene>
<dbReference type="InterPro" id="IPR006094">
    <property type="entry name" value="Oxid_FAD_bind_N"/>
</dbReference>
<dbReference type="InterPro" id="IPR004113">
    <property type="entry name" value="FAD-bd_oxidored_4_C"/>
</dbReference>
<accession>A0A4R3JHW1</accession>
<dbReference type="InterPro" id="IPR036318">
    <property type="entry name" value="FAD-bd_PCMH-like_sf"/>
</dbReference>
<dbReference type="AlphaFoldDB" id="A0A4R3JHW1"/>
<comment type="caution">
    <text evidence="9">The sequence shown here is derived from an EMBL/GenBank/DDBJ whole genome shotgun (WGS) entry which is preliminary data.</text>
</comment>
<evidence type="ECO:0000259" key="8">
    <source>
        <dbReference type="PROSITE" id="PS51387"/>
    </source>
</evidence>
<dbReference type="FunFam" id="3.30.465.10:FF:000016">
    <property type="entry name" value="probable D-lactate dehydrogenase, mitochondrial"/>
    <property type="match status" value="1"/>
</dbReference>
<comment type="similarity">
    <text evidence="2">Belongs to the FAD-binding oxidoreductase/transferase type 4 family.</text>
</comment>
<evidence type="ECO:0000256" key="2">
    <source>
        <dbReference type="ARBA" id="ARBA00008000"/>
    </source>
</evidence>
<dbReference type="InterPro" id="IPR016169">
    <property type="entry name" value="FAD-bd_PCMH_sub2"/>
</dbReference>
<sequence>MTIPAALDALETFLGQRLSRSKSDLALHARSETHFPEMPPDAVAYPESTEEVSRIMKLCAEHGCPVIAWGVGTSLEGHTAAVEGGICLDMSRMNRVLEIQAADMDVRVQPGVTREALNEELRATGLFFPIDPGANATLGGMAATRASGTTAVRYGTMRDNILGLEVVLADGRVIRTGTRARKSSAGYDLTALFIGSEGTLGIITEITLRLHGQPEAISAGVCAFESFQGAVEAVIETIQMGLPMARIEFLDEASAIAVNDYAGMVFPEKPHLLFELHGSPESVAEDAARFGEIVTDHGGSGFEWSDRAEDRKALWAMRHNAFYAIKALRPGALTLVTDICVPISRLAQAVEETREDILASGLPGPILGHVGDGNFHAALLIDPANPSEMETAKALSHRMVERSLALGGTATGEHGVGLGKRAYMASEHGDGWEVMGQLKNALDPAGILNPGKLVP</sequence>
<dbReference type="PANTHER" id="PTHR11748:SF111">
    <property type="entry name" value="D-LACTATE DEHYDROGENASE, MITOCHONDRIAL-RELATED"/>
    <property type="match status" value="1"/>
</dbReference>
<dbReference type="PANTHER" id="PTHR11748">
    <property type="entry name" value="D-LACTATE DEHYDROGENASE"/>
    <property type="match status" value="1"/>
</dbReference>
<keyword evidence="3" id="KW-0285">Flavoprotein</keyword>
<proteinExistence type="inferred from homology"/>
<dbReference type="OrthoDB" id="9811557at2"/>
<evidence type="ECO:0000256" key="3">
    <source>
        <dbReference type="ARBA" id="ARBA00022630"/>
    </source>
</evidence>
<dbReference type="GO" id="GO:0004458">
    <property type="term" value="F:D-lactate dehydrogenase (cytochrome) activity"/>
    <property type="evidence" value="ECO:0007669"/>
    <property type="project" value="UniProtKB-EC"/>
</dbReference>
<evidence type="ECO:0000256" key="4">
    <source>
        <dbReference type="ARBA" id="ARBA00022827"/>
    </source>
</evidence>
<keyword evidence="5" id="KW-0809">Transit peptide</keyword>
<dbReference type="GO" id="GO:1903457">
    <property type="term" value="P:lactate catabolic process"/>
    <property type="evidence" value="ECO:0007669"/>
    <property type="project" value="TreeGrafter"/>
</dbReference>
<dbReference type="EC" id="1.1.2.4" evidence="7"/>
<dbReference type="Gene3D" id="3.30.465.10">
    <property type="match status" value="1"/>
</dbReference>
<dbReference type="Pfam" id="PF02913">
    <property type="entry name" value="FAD-oxidase_C"/>
    <property type="match status" value="1"/>
</dbReference>
<dbReference type="InterPro" id="IPR016166">
    <property type="entry name" value="FAD-bd_PCMH"/>
</dbReference>
<evidence type="ECO:0000256" key="6">
    <source>
        <dbReference type="ARBA" id="ARBA00023002"/>
    </source>
</evidence>